<reference evidence="2 3" key="1">
    <citation type="submission" date="2024-10" db="EMBL/GenBank/DDBJ databases">
        <authorList>
            <person name="Yibar A."/>
            <person name="Saticioglu I.B."/>
            <person name="Duman M."/>
            <person name="Ajmi N."/>
            <person name="Gurler F."/>
            <person name="Ay H."/>
            <person name="Onuk E."/>
            <person name="Guler S."/>
            <person name="Romalde J.L."/>
        </authorList>
    </citation>
    <scope>NUCLEOTIDE SEQUENCE [LARGE SCALE GENOMIC DNA]</scope>
    <source>
        <strain evidence="2 3">1-TCBS-B</strain>
    </source>
</reference>
<sequence>MKNNTRVPLNEESASVQSHLQILQGVIQRMASNSTSCKAWCITIVSAILVLIADKNKPELAWLALIPSLLFLALDAYYLALEKAFRSSYNEFIEKLHSNRLFSDDLYSVTPKGNMTSHQVNALKSFSVWGFYSTLVLLVIIAKEIALK</sequence>
<accession>A0ABW7IKJ5</accession>
<evidence type="ECO:0000313" key="3">
    <source>
        <dbReference type="Proteomes" id="UP001607125"/>
    </source>
</evidence>
<evidence type="ECO:0000313" key="2">
    <source>
        <dbReference type="EMBL" id="MFH0261951.1"/>
    </source>
</evidence>
<feature type="transmembrane region" description="Helical" evidence="1">
    <location>
        <begin position="60"/>
        <end position="80"/>
    </location>
</feature>
<gene>
    <name evidence="2" type="ORF">ACGRH2_16210</name>
</gene>
<feature type="transmembrane region" description="Helical" evidence="1">
    <location>
        <begin position="122"/>
        <end position="142"/>
    </location>
</feature>
<organism evidence="2 3">
    <name type="scientific">Vibrio barjaei</name>
    <dbReference type="NCBI Taxonomy" id="1676683"/>
    <lineage>
        <taxon>Bacteria</taxon>
        <taxon>Pseudomonadati</taxon>
        <taxon>Pseudomonadota</taxon>
        <taxon>Gammaproteobacteria</taxon>
        <taxon>Vibrionales</taxon>
        <taxon>Vibrionaceae</taxon>
        <taxon>Vibrio</taxon>
    </lineage>
</organism>
<keyword evidence="1" id="KW-1133">Transmembrane helix</keyword>
<keyword evidence="3" id="KW-1185">Reference proteome</keyword>
<keyword evidence="1" id="KW-0812">Transmembrane</keyword>
<evidence type="ECO:0000256" key="1">
    <source>
        <dbReference type="SAM" id="Phobius"/>
    </source>
</evidence>
<dbReference type="EMBL" id="JBIHSF010000008">
    <property type="protein sequence ID" value="MFH0261951.1"/>
    <property type="molecule type" value="Genomic_DNA"/>
</dbReference>
<dbReference type="RefSeq" id="WP_394629537.1">
    <property type="nucleotide sequence ID" value="NZ_JBIHSF010000008.1"/>
</dbReference>
<proteinExistence type="predicted"/>
<name>A0ABW7IKJ5_9VIBR</name>
<dbReference type="Proteomes" id="UP001607125">
    <property type="component" value="Unassembled WGS sequence"/>
</dbReference>
<keyword evidence="1" id="KW-0472">Membrane</keyword>
<comment type="caution">
    <text evidence="2">The sequence shown here is derived from an EMBL/GenBank/DDBJ whole genome shotgun (WGS) entry which is preliminary data.</text>
</comment>
<protein>
    <submittedName>
        <fullName evidence="2">Uncharacterized protein</fullName>
    </submittedName>
</protein>
<feature type="transmembrane region" description="Helical" evidence="1">
    <location>
        <begin position="37"/>
        <end position="54"/>
    </location>
</feature>